<sequence length="599" mass="63909">MWHRLAAVVGLALAAGSASAQQNNVYSKAIPPEKAVLDRLNLRTEWSVVVPVEGNRDTLSQVQTIGDQVFVQTRTGTLAAIDALTGRVQWTAQLGNGTSWTAYPVAANANFVFAAHVTKLYAFYRYTGVTEFVTELGTTPTTGLVADNEAVYCVLGTRSGSVGSHRIVVFQTPAPIVVTAPARGETDPLKQGAAKTGANPVDDLVARYAPGTNPAQYDTFDQRVASRTVGAPVGGGAGTKTPSLSTLPSVSPPYSLDNRAPAPSLNVVPSLRQPYRIQNDSGRYIQQSASLSTIPPSVGAAMRLSDLRPKGVEPKLRWEYGLSARVLYPLTLTPTRVWGVTDDNGIFALSKQRGRDERVVAEVSERLMSAMPAAPVASGTTHYIPFANGTLIAIDATGGNLSGGVSPRWRSDPGGLNNHSPFVTKTHLYAAGDNTGVVCLNRATGDIVWRSDNSADRVIGANEELVYIRDRQGRFLVYDAKRPTDPARQKSAPLGSANFSDFNINVVNTASDRVYLAADNGLIVCLRDAAAKYAKPVTIWPPPEVNRINVIGVDTQPGKGGMGNEPKKDTEPKKEPAPKSDSEPKKDPGAKSDSEPKKQ</sequence>
<dbReference type="InterPro" id="IPR011047">
    <property type="entry name" value="Quinoprotein_ADH-like_sf"/>
</dbReference>
<feature type="domain" description="Pyrrolo-quinoline quinone repeat" evidence="3">
    <location>
        <begin position="35"/>
        <end position="154"/>
    </location>
</feature>
<dbReference type="AlphaFoldDB" id="A0A6P2CTD9"/>
<feature type="domain" description="Pyrrolo-quinoline quinone repeat" evidence="3">
    <location>
        <begin position="315"/>
        <end position="401"/>
    </location>
</feature>
<proteinExistence type="predicted"/>
<evidence type="ECO:0000259" key="3">
    <source>
        <dbReference type="Pfam" id="PF13360"/>
    </source>
</evidence>
<dbReference type="SMART" id="SM00564">
    <property type="entry name" value="PQQ"/>
    <property type="match status" value="3"/>
</dbReference>
<feature type="domain" description="Pyrrolo-quinoline quinone repeat" evidence="3">
    <location>
        <begin position="408"/>
        <end position="482"/>
    </location>
</feature>
<feature type="signal peptide" evidence="2">
    <location>
        <begin position="1"/>
        <end position="20"/>
    </location>
</feature>
<evidence type="ECO:0000256" key="1">
    <source>
        <dbReference type="SAM" id="MobiDB-lite"/>
    </source>
</evidence>
<accession>A0A6P2CTD9</accession>
<dbReference type="InterPro" id="IPR015943">
    <property type="entry name" value="WD40/YVTN_repeat-like_dom_sf"/>
</dbReference>
<feature type="compositionally biased region" description="Basic and acidic residues" evidence="1">
    <location>
        <begin position="565"/>
        <end position="599"/>
    </location>
</feature>
<reference evidence="4 5" key="1">
    <citation type="submission" date="2019-05" db="EMBL/GenBank/DDBJ databases">
        <authorList>
            <consortium name="Science for Life Laboratories"/>
        </authorList>
    </citation>
    <scope>NUCLEOTIDE SEQUENCE [LARGE SCALE GENOMIC DNA]</scope>
    <source>
        <strain evidence="4">Soil9</strain>
    </source>
</reference>
<dbReference type="InterPro" id="IPR018391">
    <property type="entry name" value="PQQ_b-propeller_rpt"/>
</dbReference>
<evidence type="ECO:0000313" key="4">
    <source>
        <dbReference type="EMBL" id="VTR92219.1"/>
    </source>
</evidence>
<dbReference type="InterPro" id="IPR002372">
    <property type="entry name" value="PQQ_rpt_dom"/>
</dbReference>
<name>A0A6P2CTD9_9BACT</name>
<dbReference type="PANTHER" id="PTHR34512">
    <property type="entry name" value="CELL SURFACE PROTEIN"/>
    <property type="match status" value="1"/>
</dbReference>
<dbReference type="Proteomes" id="UP000464178">
    <property type="component" value="Chromosome"/>
</dbReference>
<dbReference type="RefSeq" id="WP_162667117.1">
    <property type="nucleotide sequence ID" value="NZ_LR593886.1"/>
</dbReference>
<protein>
    <recommendedName>
        <fullName evidence="3">Pyrrolo-quinoline quinone repeat domain-containing protein</fullName>
    </recommendedName>
</protein>
<dbReference type="Gene3D" id="2.130.10.10">
    <property type="entry name" value="YVTN repeat-like/Quinoprotein amine dehydrogenase"/>
    <property type="match status" value="2"/>
</dbReference>
<evidence type="ECO:0000256" key="2">
    <source>
        <dbReference type="SAM" id="SignalP"/>
    </source>
</evidence>
<feature type="region of interest" description="Disordered" evidence="1">
    <location>
        <begin position="552"/>
        <end position="599"/>
    </location>
</feature>
<dbReference type="SUPFAM" id="SSF50998">
    <property type="entry name" value="Quinoprotein alcohol dehydrogenase-like"/>
    <property type="match status" value="2"/>
</dbReference>
<dbReference type="PANTHER" id="PTHR34512:SF30">
    <property type="entry name" value="OUTER MEMBRANE PROTEIN ASSEMBLY FACTOR BAMB"/>
    <property type="match status" value="1"/>
</dbReference>
<gene>
    <name evidence="4" type="ORF">SOIL9_54950</name>
</gene>
<organism evidence="4 5">
    <name type="scientific">Gemmata massiliana</name>
    <dbReference type="NCBI Taxonomy" id="1210884"/>
    <lineage>
        <taxon>Bacteria</taxon>
        <taxon>Pseudomonadati</taxon>
        <taxon>Planctomycetota</taxon>
        <taxon>Planctomycetia</taxon>
        <taxon>Gemmatales</taxon>
        <taxon>Gemmataceae</taxon>
        <taxon>Gemmata</taxon>
    </lineage>
</organism>
<keyword evidence="2" id="KW-0732">Signal</keyword>
<dbReference type="KEGG" id="gms:SOIL9_54950"/>
<feature type="chain" id="PRO_5026716782" description="Pyrrolo-quinoline quinone repeat domain-containing protein" evidence="2">
    <location>
        <begin position="21"/>
        <end position="599"/>
    </location>
</feature>
<evidence type="ECO:0000313" key="5">
    <source>
        <dbReference type="Proteomes" id="UP000464178"/>
    </source>
</evidence>
<dbReference type="Pfam" id="PF13360">
    <property type="entry name" value="PQQ_2"/>
    <property type="match status" value="3"/>
</dbReference>
<dbReference type="EMBL" id="LR593886">
    <property type="protein sequence ID" value="VTR92219.1"/>
    <property type="molecule type" value="Genomic_DNA"/>
</dbReference>
<keyword evidence="5" id="KW-1185">Reference proteome</keyword>